<comment type="caution">
    <text evidence="1">The sequence shown here is derived from an EMBL/GenBank/DDBJ whole genome shotgun (WGS) entry which is preliminary data.</text>
</comment>
<dbReference type="STRING" id="1229780.BN381_10158"/>
<dbReference type="Proteomes" id="UP000018291">
    <property type="component" value="Unassembled WGS sequence"/>
</dbReference>
<protein>
    <submittedName>
        <fullName evidence="1">Putative SpoVT/AbrB domain-containing protein</fullName>
    </submittedName>
</protein>
<evidence type="ECO:0000313" key="2">
    <source>
        <dbReference type="Proteomes" id="UP000018291"/>
    </source>
</evidence>
<dbReference type="HOGENOM" id="CLU_2567489_0_0_11"/>
<proteinExistence type="predicted"/>
<gene>
    <name evidence="1" type="ORF">BN381_10158</name>
</gene>
<dbReference type="EMBL" id="CANL01000001">
    <property type="protein sequence ID" value="CCM61927.1"/>
    <property type="molecule type" value="Genomic_DNA"/>
</dbReference>
<dbReference type="AlphaFoldDB" id="R4YZY2"/>
<reference evidence="1 2" key="1">
    <citation type="journal article" date="2013" name="ISME J.">
        <title>Metabolic model for the filamentous 'Candidatus Microthrix parvicella' based on genomic and metagenomic analyses.</title>
        <authorList>
            <person name="Jon McIlroy S."/>
            <person name="Kristiansen R."/>
            <person name="Albertsen M."/>
            <person name="Michael Karst S."/>
            <person name="Rossetti S."/>
            <person name="Lund Nielsen J."/>
            <person name="Tandoi V."/>
            <person name="James Seviour R."/>
            <person name="Nielsen P.H."/>
        </authorList>
    </citation>
    <scope>NUCLEOTIDE SEQUENCE [LARGE SCALE GENOMIC DNA]</scope>
    <source>
        <strain evidence="1 2">RN1</strain>
    </source>
</reference>
<keyword evidence="2" id="KW-1185">Reference proteome</keyword>
<dbReference type="SUPFAM" id="SSF89447">
    <property type="entry name" value="AbrB/MazE/MraZ-like"/>
    <property type="match status" value="1"/>
</dbReference>
<dbReference type="eggNOG" id="COG2002">
    <property type="taxonomic scope" value="Bacteria"/>
</dbReference>
<evidence type="ECO:0000313" key="1">
    <source>
        <dbReference type="EMBL" id="CCM61927.1"/>
    </source>
</evidence>
<dbReference type="InterPro" id="IPR037914">
    <property type="entry name" value="SpoVT-AbrB_sf"/>
</dbReference>
<accession>R4YZY2</accession>
<sequence>MAEVKKRRKGTTRVSSQRQVTIPAEAFRSAGFAVGDQLAARSDGPGRVTFERVDDVLAQFAGALTGVYEPDELDKLRDEWD</sequence>
<name>R4YZY2_9ACTN</name>
<organism evidence="1 2">
    <name type="scientific">Candidatus Neomicrothrix parvicella RN1</name>
    <dbReference type="NCBI Taxonomy" id="1229780"/>
    <lineage>
        <taxon>Bacteria</taxon>
        <taxon>Bacillati</taxon>
        <taxon>Actinomycetota</taxon>
        <taxon>Acidimicrobiia</taxon>
        <taxon>Acidimicrobiales</taxon>
        <taxon>Microthrixaceae</taxon>
        <taxon>Candidatus Neomicrothrix</taxon>
    </lineage>
</organism>
<dbReference type="Gene3D" id="2.10.260.10">
    <property type="match status" value="1"/>
</dbReference>